<keyword evidence="1" id="KW-0472">Membrane</keyword>
<feature type="transmembrane region" description="Helical" evidence="1">
    <location>
        <begin position="45"/>
        <end position="66"/>
    </location>
</feature>
<evidence type="ECO:0008006" key="4">
    <source>
        <dbReference type="Google" id="ProtNLM"/>
    </source>
</evidence>
<gene>
    <name evidence="2" type="ORF">SAMN05660865_01106</name>
</gene>
<evidence type="ECO:0000256" key="1">
    <source>
        <dbReference type="SAM" id="Phobius"/>
    </source>
</evidence>
<reference evidence="3" key="1">
    <citation type="submission" date="2016-10" db="EMBL/GenBank/DDBJ databases">
        <authorList>
            <person name="Varghese N."/>
            <person name="Submissions S."/>
        </authorList>
    </citation>
    <scope>NUCLEOTIDE SEQUENCE [LARGE SCALE GENOMIC DNA]</scope>
    <source>
        <strain evidence="3">DSM 5463</strain>
    </source>
</reference>
<protein>
    <recommendedName>
        <fullName evidence="4">Alkaline shock response membrane anchor protein AmaP</fullName>
    </recommendedName>
</protein>
<accession>A0A1H5V4Q1</accession>
<keyword evidence="3" id="KW-1185">Reference proteome</keyword>
<dbReference type="RefSeq" id="WP_103896073.1">
    <property type="nucleotide sequence ID" value="NZ_FNUK01000012.1"/>
</dbReference>
<sequence>MKNFTKFFLCIYIIVVIALALFLAIAPFYSVAKNILLLLVNRLDFYTSVFCFFIVVVNGIILINILKREKFRLGVSKYTSEGELIISNDAIKSLILKSLKDIKGLKDVKILLKTDKDKLNILIKALVYPDHNIPNLVLEVQRSVKRYLESIAEIPVGEVKVMVDEIASSTKFKVE</sequence>
<organism evidence="2 3">
    <name type="scientific">Caloramator fervidus</name>
    <dbReference type="NCBI Taxonomy" id="29344"/>
    <lineage>
        <taxon>Bacteria</taxon>
        <taxon>Bacillati</taxon>
        <taxon>Bacillota</taxon>
        <taxon>Clostridia</taxon>
        <taxon>Eubacteriales</taxon>
        <taxon>Clostridiaceae</taxon>
        <taxon>Caloramator</taxon>
    </lineage>
</organism>
<evidence type="ECO:0000313" key="3">
    <source>
        <dbReference type="Proteomes" id="UP000242850"/>
    </source>
</evidence>
<proteinExistence type="predicted"/>
<keyword evidence="1" id="KW-0812">Transmembrane</keyword>
<evidence type="ECO:0000313" key="2">
    <source>
        <dbReference type="EMBL" id="SEF82184.1"/>
    </source>
</evidence>
<dbReference type="EMBL" id="FNUK01000012">
    <property type="protein sequence ID" value="SEF82184.1"/>
    <property type="molecule type" value="Genomic_DNA"/>
</dbReference>
<name>A0A1H5V4Q1_9CLOT</name>
<dbReference type="NCBIfam" id="NF033218">
    <property type="entry name" value="anchor_AmaP"/>
    <property type="match status" value="1"/>
</dbReference>
<keyword evidence="1" id="KW-1133">Transmembrane helix</keyword>
<dbReference type="OrthoDB" id="1956701at2"/>
<dbReference type="Proteomes" id="UP000242850">
    <property type="component" value="Unassembled WGS sequence"/>
</dbReference>
<feature type="transmembrane region" description="Helical" evidence="1">
    <location>
        <begin position="7"/>
        <end position="25"/>
    </location>
</feature>
<dbReference type="AlphaFoldDB" id="A0A1H5V4Q1"/>